<evidence type="ECO:0000259" key="5">
    <source>
        <dbReference type="PROSITE" id="PS50110"/>
    </source>
</evidence>
<dbReference type="InterPro" id="IPR051015">
    <property type="entry name" value="EvgA-like"/>
</dbReference>
<dbReference type="SUPFAM" id="SSF46894">
    <property type="entry name" value="C-terminal effector domain of the bipartite response regulators"/>
    <property type="match status" value="1"/>
</dbReference>
<protein>
    <submittedName>
        <fullName evidence="6">Response regulator transcription factor</fullName>
    </submittedName>
</protein>
<feature type="domain" description="Response regulatory" evidence="5">
    <location>
        <begin position="16"/>
        <end position="134"/>
    </location>
</feature>
<dbReference type="RefSeq" id="WP_187778076.1">
    <property type="nucleotide sequence ID" value="NZ_JACTUZ010000023.1"/>
</dbReference>
<dbReference type="CDD" id="cd06170">
    <property type="entry name" value="LuxR_C_like"/>
    <property type="match status" value="1"/>
</dbReference>
<feature type="compositionally biased region" description="Basic and acidic residues" evidence="3">
    <location>
        <begin position="285"/>
        <end position="299"/>
    </location>
</feature>
<dbReference type="Gene3D" id="3.40.50.2300">
    <property type="match status" value="1"/>
</dbReference>
<evidence type="ECO:0000256" key="1">
    <source>
        <dbReference type="ARBA" id="ARBA00023125"/>
    </source>
</evidence>
<sequence length="324" mass="35016">MYITESSVATVNLQAQVAVVSPQQLYLDALRRLLTSSAYTIVGAGRTLEEALQDKTPDSPLALIVYNLGADEDVEQELDNIKAIHRRFPHAKSVLLTDCRRVSTKLKVMQAGIEAILSRDISIDVLRSALELVLLGKCIMPAELTRPLLRQEPTDAAGAEVPPPPPPAEIMPRQVARESALLSSREHQILQCLINGLTNKAIARDLDISEATVKVHVKALLRKTRLANRTQAAIWALNNAPESKLLSAAAAADDGSAASWLGEEADSARPRPLTVPHDVDVERIAAPRWRDREPGHDSRAAGTGPQGMGAPARGNGYMIADDIP</sequence>
<dbReference type="SMART" id="SM00421">
    <property type="entry name" value="HTH_LUXR"/>
    <property type="match status" value="1"/>
</dbReference>
<dbReference type="InterPro" id="IPR016032">
    <property type="entry name" value="Sig_transdc_resp-reg_C-effctor"/>
</dbReference>
<feature type="region of interest" description="Disordered" evidence="3">
    <location>
        <begin position="285"/>
        <end position="324"/>
    </location>
</feature>
<dbReference type="Pfam" id="PF00196">
    <property type="entry name" value="GerE"/>
    <property type="match status" value="1"/>
</dbReference>
<dbReference type="PANTHER" id="PTHR45566:SF1">
    <property type="entry name" value="HTH-TYPE TRANSCRIPTIONAL REGULATOR YHJB-RELATED"/>
    <property type="match status" value="1"/>
</dbReference>
<dbReference type="PROSITE" id="PS50043">
    <property type="entry name" value="HTH_LUXR_2"/>
    <property type="match status" value="1"/>
</dbReference>
<comment type="caution">
    <text evidence="2">Lacks conserved residue(s) required for the propagation of feature annotation.</text>
</comment>
<evidence type="ECO:0000259" key="4">
    <source>
        <dbReference type="PROSITE" id="PS50043"/>
    </source>
</evidence>
<dbReference type="EMBL" id="JACTUZ010000023">
    <property type="protein sequence ID" value="MBC9176935.1"/>
    <property type="molecule type" value="Genomic_DNA"/>
</dbReference>
<dbReference type="PROSITE" id="PS00622">
    <property type="entry name" value="HTH_LUXR_1"/>
    <property type="match status" value="1"/>
</dbReference>
<dbReference type="InterPro" id="IPR001789">
    <property type="entry name" value="Sig_transdc_resp-reg_receiver"/>
</dbReference>
<evidence type="ECO:0000256" key="2">
    <source>
        <dbReference type="PROSITE-ProRule" id="PRU00169"/>
    </source>
</evidence>
<reference evidence="6 7" key="1">
    <citation type="journal article" date="2009" name="Int. J. Syst. Evol. Microbiol.">
        <title>Transfer of Teichococcus ludipueritiae and Muricoccus roseus to the genus Roseomonas, as Roseomonas ludipueritiae comb. nov. and Roseomonas rosea comb. nov., respectively, and emended description of the genus Roseomonas.</title>
        <authorList>
            <person name="Sanchez-Porro C."/>
            <person name="Gallego V."/>
            <person name="Busse H.J."/>
            <person name="Kampfer P."/>
            <person name="Ventosa A."/>
        </authorList>
    </citation>
    <scope>NUCLEOTIDE SEQUENCE [LARGE SCALE GENOMIC DNA]</scope>
    <source>
        <strain evidence="6 7">DSM 14915</strain>
    </source>
</reference>
<dbReference type="PRINTS" id="PR00038">
    <property type="entry name" value="HTHLUXR"/>
</dbReference>
<dbReference type="InterPro" id="IPR000792">
    <property type="entry name" value="Tscrpt_reg_LuxR_C"/>
</dbReference>
<keyword evidence="1" id="KW-0238">DNA-binding</keyword>
<comment type="caution">
    <text evidence="6">The sequence shown here is derived from an EMBL/GenBank/DDBJ whole genome shotgun (WGS) entry which is preliminary data.</text>
</comment>
<proteinExistence type="predicted"/>
<name>A0ABR7R5D3_9PROT</name>
<dbReference type="InterPro" id="IPR011006">
    <property type="entry name" value="CheY-like_superfamily"/>
</dbReference>
<dbReference type="Proteomes" id="UP000603940">
    <property type="component" value="Unassembled WGS sequence"/>
</dbReference>
<evidence type="ECO:0000313" key="7">
    <source>
        <dbReference type="Proteomes" id="UP000603940"/>
    </source>
</evidence>
<gene>
    <name evidence="6" type="ORF">IBL25_08260</name>
</gene>
<dbReference type="PROSITE" id="PS50110">
    <property type="entry name" value="RESPONSE_REGULATORY"/>
    <property type="match status" value="1"/>
</dbReference>
<evidence type="ECO:0000256" key="3">
    <source>
        <dbReference type="SAM" id="MobiDB-lite"/>
    </source>
</evidence>
<dbReference type="PANTHER" id="PTHR45566">
    <property type="entry name" value="HTH-TYPE TRANSCRIPTIONAL REGULATOR YHJB-RELATED"/>
    <property type="match status" value="1"/>
</dbReference>
<dbReference type="SUPFAM" id="SSF52172">
    <property type="entry name" value="CheY-like"/>
    <property type="match status" value="1"/>
</dbReference>
<evidence type="ECO:0000313" key="6">
    <source>
        <dbReference type="EMBL" id="MBC9176935.1"/>
    </source>
</evidence>
<keyword evidence="7" id="KW-1185">Reference proteome</keyword>
<accession>A0ABR7R5D3</accession>
<organism evidence="6 7">
    <name type="scientific">Pseudoroseomonas ludipueritiae</name>
    <dbReference type="NCBI Taxonomy" id="198093"/>
    <lineage>
        <taxon>Bacteria</taxon>
        <taxon>Pseudomonadati</taxon>
        <taxon>Pseudomonadota</taxon>
        <taxon>Alphaproteobacteria</taxon>
        <taxon>Acetobacterales</taxon>
        <taxon>Acetobacteraceae</taxon>
        <taxon>Pseudoroseomonas</taxon>
    </lineage>
</organism>
<feature type="domain" description="HTH luxR-type" evidence="4">
    <location>
        <begin position="175"/>
        <end position="240"/>
    </location>
</feature>